<dbReference type="SUPFAM" id="SSF56112">
    <property type="entry name" value="Protein kinase-like (PK-like)"/>
    <property type="match status" value="1"/>
</dbReference>
<keyword evidence="4 6" id="KW-0418">Kinase</keyword>
<evidence type="ECO:0000256" key="6">
    <source>
        <dbReference type="HAMAP-Rule" id="MF_01957"/>
    </source>
</evidence>
<dbReference type="eggNOG" id="COG0457">
    <property type="taxonomic scope" value="Bacteria"/>
</dbReference>
<dbReference type="GO" id="GO:0106310">
    <property type="term" value="F:protein serine kinase activity"/>
    <property type="evidence" value="ECO:0007669"/>
    <property type="project" value="RHEA"/>
</dbReference>
<dbReference type="Pfam" id="PF00069">
    <property type="entry name" value="Pkinase"/>
    <property type="match status" value="1"/>
</dbReference>
<comment type="catalytic activity">
    <reaction evidence="6">
        <text>L-threonyl-[protein] + ATP = O-phospho-L-threonyl-[protein] + ADP + H(+)</text>
        <dbReference type="Rhea" id="RHEA:46608"/>
        <dbReference type="Rhea" id="RHEA-COMP:11060"/>
        <dbReference type="Rhea" id="RHEA-COMP:11605"/>
        <dbReference type="ChEBI" id="CHEBI:15378"/>
        <dbReference type="ChEBI" id="CHEBI:30013"/>
        <dbReference type="ChEBI" id="CHEBI:30616"/>
        <dbReference type="ChEBI" id="CHEBI:61977"/>
        <dbReference type="ChEBI" id="CHEBI:456216"/>
        <dbReference type="EC" id="2.7.11.1"/>
    </reaction>
</comment>
<evidence type="ECO:0000256" key="1">
    <source>
        <dbReference type="ARBA" id="ARBA00022527"/>
    </source>
</evidence>
<comment type="catalytic activity">
    <reaction evidence="6">
        <text>L-seryl-[protein] + ATP = O-phospho-L-seryl-[protein] + ADP + H(+)</text>
        <dbReference type="Rhea" id="RHEA:17989"/>
        <dbReference type="Rhea" id="RHEA-COMP:9863"/>
        <dbReference type="Rhea" id="RHEA-COMP:11604"/>
        <dbReference type="ChEBI" id="CHEBI:15378"/>
        <dbReference type="ChEBI" id="CHEBI:29999"/>
        <dbReference type="ChEBI" id="CHEBI:30616"/>
        <dbReference type="ChEBI" id="CHEBI:83421"/>
        <dbReference type="ChEBI" id="CHEBI:456216"/>
        <dbReference type="EC" id="2.7.11.1"/>
    </reaction>
</comment>
<organism evidence="9 10">
    <name type="scientific">Waddlia chondrophila (strain ATCC VR-1470 / WSU 86-1044)</name>
    <dbReference type="NCBI Taxonomy" id="716544"/>
    <lineage>
        <taxon>Bacteria</taxon>
        <taxon>Pseudomonadati</taxon>
        <taxon>Chlamydiota</taxon>
        <taxon>Chlamydiia</taxon>
        <taxon>Parachlamydiales</taxon>
        <taxon>Waddliaceae</taxon>
        <taxon>Waddlia</taxon>
    </lineage>
</organism>
<accession>D6YX00</accession>
<keyword evidence="5 6" id="KW-0067">ATP-binding</keyword>
<feature type="domain" description="Protein kinase" evidence="8">
    <location>
        <begin position="35"/>
        <end position="321"/>
    </location>
</feature>
<dbReference type="InterPro" id="IPR011009">
    <property type="entry name" value="Kinase-like_dom_sf"/>
</dbReference>
<dbReference type="PANTHER" id="PTHR43289">
    <property type="entry name" value="MITOGEN-ACTIVATED PROTEIN KINASE KINASE KINASE 20-RELATED"/>
    <property type="match status" value="1"/>
</dbReference>
<evidence type="ECO:0000256" key="4">
    <source>
        <dbReference type="ARBA" id="ARBA00022777"/>
    </source>
</evidence>
<dbReference type="Gene3D" id="2.60.120.560">
    <property type="entry name" value="Exo-inulinase, domain 1"/>
    <property type="match status" value="1"/>
</dbReference>
<dbReference type="AlphaFoldDB" id="D6YX00"/>
<dbReference type="GO" id="GO:0004674">
    <property type="term" value="F:protein serine/threonine kinase activity"/>
    <property type="evidence" value="ECO:0007669"/>
    <property type="project" value="UniProtKB-UniRule"/>
</dbReference>
<evidence type="ECO:0000256" key="7">
    <source>
        <dbReference type="PROSITE-ProRule" id="PRU10141"/>
    </source>
</evidence>
<dbReference type="Proteomes" id="UP000001505">
    <property type="component" value="Chromosome"/>
</dbReference>
<dbReference type="SMART" id="SM00220">
    <property type="entry name" value="S_TKc"/>
    <property type="match status" value="1"/>
</dbReference>
<evidence type="ECO:0000256" key="2">
    <source>
        <dbReference type="ARBA" id="ARBA00022679"/>
    </source>
</evidence>
<evidence type="ECO:0000313" key="9">
    <source>
        <dbReference type="EMBL" id="ADI38661.1"/>
    </source>
</evidence>
<dbReference type="HOGENOM" id="CLU_303227_0_0_0"/>
<comment type="function">
    <text evidence="6">Together with the serine/threonine kinase Pkn1, may play a role in the specific interactions with host proteins during intracellular growth.</text>
</comment>
<dbReference type="KEGG" id="wch:wcw_1309"/>
<gene>
    <name evidence="6 9" type="primary">pknD</name>
    <name evidence="9" type="ordered locus">wcw_1309</name>
</gene>
<keyword evidence="2 6" id="KW-0808">Transferase</keyword>
<dbReference type="EC" id="2.7.11.1" evidence="6"/>
<dbReference type="PROSITE" id="PS00107">
    <property type="entry name" value="PROTEIN_KINASE_ATP"/>
    <property type="match status" value="1"/>
</dbReference>
<evidence type="ECO:0000256" key="3">
    <source>
        <dbReference type="ARBA" id="ARBA00022741"/>
    </source>
</evidence>
<keyword evidence="3 6" id="KW-0547">Nucleotide-binding</keyword>
<sequence>MTSDHDETSSFETAATFIEGHAPNEKDVKYTIGPYQIVGKIGQGGMGEVLLGYDVKCGRRIALKKIRKDLIEFKRLHNRFLKEARITSQLTHPAIMPIYSIEDQGDVVYYTMPFVQGETLKQILRNTREQEKSVKSPHHIGESIPALIRIFITVCQGIAYAHSKGVLHRDIKPENVMVGKYGEVLILDWGLAKMINAEEEEQISLKANHHELTKMGKVVGTINFMAHERAKGNPATIQTEVYALGVLLYQILTLRNPFRRGSLEDFRKMMDKETLEDPSEVAPYRDVPRVLSRIALKALDNDPAQRYQTVDELILELENYIEGRSEWFELATLDIRNKEDWEFQENVLIAEHIAITRSADISEWVSLMISKLSFSENTKIEADVTIGENGHGIGFLLCIPEVSEREHLNDGYCLWLGSDLNKTTKLLRSSVEVVDAPEIFLKREKTYRVKIEKIDHNIHFSLNNQLQFSYISHLPLTGTHIGILSRDADFTMQNLQTFTGSQNITINCLAVPDALLAHKLFDQALSEYRRIGYSFPGRAEGREGMFRSGITIIEKSKETNDPIEKERLFDEALLEFERLHSTPGAPLEYLGKAHVYQEMDDIDEEIKCYEIGFRRYPNHPLLSFLREQLIYRMHETARSHRKAAYQFMLTAVKNLPKESLSRHTRKLFESVRKHWEPLPFIESIDETIGHEAFAILLAFWIDNPYALLETIQMITESNELHPKLMANAFFCLIEQGYWELAKDAVASLPSEYQKLNEIALILLTILSYQQSPRKAIKHYFNTDHSQIEFGDSRFFLHLIEQSLDRKDTHFVHQLMEQLDRYELPSVHQHLFDSYRIWAHLYDHDWNKAGALLNRYPLTLLSKEESPLFILYGIWLAATENTEIAEAHFSGVLDLPFPRSYTLLAHRLIGKISNESPWFQRSFQWEKKQLYRQLALYEDSIGDSEKSRHYRLLLTNQ</sequence>
<feature type="binding site" evidence="6 7">
    <location>
        <position position="64"/>
    </location>
    <ligand>
        <name>ATP</name>
        <dbReference type="ChEBI" id="CHEBI:30616"/>
    </ligand>
</feature>
<dbReference type="HAMAP" id="MF_01957">
    <property type="entry name" value="PknD_kinase"/>
    <property type="match status" value="1"/>
</dbReference>
<evidence type="ECO:0000259" key="8">
    <source>
        <dbReference type="PROSITE" id="PS50011"/>
    </source>
</evidence>
<dbReference type="CDD" id="cd14014">
    <property type="entry name" value="STKc_PknB_like"/>
    <property type="match status" value="1"/>
</dbReference>
<dbReference type="OrthoDB" id="9788659at2"/>
<name>D6YX00_WADCW</name>
<dbReference type="EMBL" id="CP001928">
    <property type="protein sequence ID" value="ADI38661.1"/>
    <property type="molecule type" value="Genomic_DNA"/>
</dbReference>
<keyword evidence="6" id="KW-0597">Phosphoprotein</keyword>
<keyword evidence="1 6" id="KW-0723">Serine/threonine-protein kinase</keyword>
<protein>
    <recommendedName>
        <fullName evidence="6">Serine/threonine-protein kinase PknD</fullName>
        <ecNumber evidence="6">2.7.11.1</ecNumber>
    </recommendedName>
</protein>
<dbReference type="RefSeq" id="WP_013182372.1">
    <property type="nucleotide sequence ID" value="NC_014225.1"/>
</dbReference>
<keyword evidence="10" id="KW-1185">Reference proteome</keyword>
<dbReference type="Gene3D" id="1.10.510.10">
    <property type="entry name" value="Transferase(Phosphotransferase) domain 1"/>
    <property type="match status" value="1"/>
</dbReference>
<evidence type="ECO:0000313" key="10">
    <source>
        <dbReference type="Proteomes" id="UP000001505"/>
    </source>
</evidence>
<comment type="caution">
    <text evidence="6">Lacks conserved residue(s) required for the propagation of feature annotation.</text>
</comment>
<dbReference type="InterPro" id="IPR000719">
    <property type="entry name" value="Prot_kinase_dom"/>
</dbReference>
<dbReference type="NCBIfam" id="NF009651">
    <property type="entry name" value="PRK13184.1"/>
    <property type="match status" value="1"/>
</dbReference>
<dbReference type="GO" id="GO:0005524">
    <property type="term" value="F:ATP binding"/>
    <property type="evidence" value="ECO:0007669"/>
    <property type="project" value="UniProtKB-UniRule"/>
</dbReference>
<dbReference type="PROSITE" id="PS00108">
    <property type="entry name" value="PROTEIN_KINASE_ST"/>
    <property type="match status" value="1"/>
</dbReference>
<reference evidence="9 10" key="1">
    <citation type="journal article" date="2010" name="PLoS ONE">
        <title>The Waddlia genome: a window into chlamydial biology.</title>
        <authorList>
            <person name="Bertelli C."/>
            <person name="Collyn F."/>
            <person name="Croxatto A."/>
            <person name="Ruckert C."/>
            <person name="Polkinghorne A."/>
            <person name="Kebbi-Beghdadi C."/>
            <person name="Goesmann A."/>
            <person name="Vaughan L."/>
            <person name="Greub G."/>
        </authorList>
    </citation>
    <scope>NUCLEOTIDE SEQUENCE [LARGE SCALE GENOMIC DNA]</scope>
    <source>
        <strain evidence="10">ATCC VR-1470 / WSU 86-1044</strain>
    </source>
</reference>
<proteinExistence type="inferred from homology"/>
<comment type="similarity">
    <text evidence="6">Belongs to the protein kinase superfamily. Ser/Thr protein kinase family.</text>
</comment>
<dbReference type="InterPro" id="IPR017441">
    <property type="entry name" value="Protein_kinase_ATP_BS"/>
</dbReference>
<dbReference type="PROSITE" id="PS50011">
    <property type="entry name" value="PROTEIN_KINASE_DOM"/>
    <property type="match status" value="1"/>
</dbReference>
<comment type="PTM">
    <text evidence="6">Autophosphorylated on serine and threonine residues.</text>
</comment>
<dbReference type="STRING" id="716544.wcw_1309"/>
<feature type="active site" description="Proton acceptor" evidence="6">
    <location>
        <position position="170"/>
    </location>
</feature>
<dbReference type="PANTHER" id="PTHR43289:SF6">
    <property type="entry name" value="SERINE_THREONINE-PROTEIN KINASE NEKL-3"/>
    <property type="match status" value="1"/>
</dbReference>
<dbReference type="Gene3D" id="3.30.200.20">
    <property type="entry name" value="Phosphorylase Kinase, domain 1"/>
    <property type="match status" value="1"/>
</dbReference>
<evidence type="ECO:0000256" key="5">
    <source>
        <dbReference type="ARBA" id="ARBA00022840"/>
    </source>
</evidence>
<dbReference type="eggNOG" id="COG0515">
    <property type="taxonomic scope" value="Bacteria"/>
</dbReference>
<dbReference type="InterPro" id="IPR008271">
    <property type="entry name" value="Ser/Thr_kinase_AS"/>
</dbReference>
<dbReference type="InterPro" id="IPR023507">
    <property type="entry name" value="Ser/Thr_kinase_PknD"/>
</dbReference>